<dbReference type="Proteomes" id="UP000198263">
    <property type="component" value="Unassembled WGS sequence"/>
</dbReference>
<organism evidence="1 2">
    <name type="scientific">Caballeronia concitans</name>
    <dbReference type="NCBI Taxonomy" id="1777133"/>
    <lineage>
        <taxon>Bacteria</taxon>
        <taxon>Pseudomonadati</taxon>
        <taxon>Pseudomonadota</taxon>
        <taxon>Betaproteobacteria</taxon>
        <taxon>Burkholderiales</taxon>
        <taxon>Burkholderiaceae</taxon>
        <taxon>Caballeronia</taxon>
    </lineage>
</organism>
<gene>
    <name evidence="1" type="ORF">AWB72_03429</name>
</gene>
<proteinExistence type="predicted"/>
<dbReference type="PANTHER" id="PTHR37827:SF1">
    <property type="entry name" value="HNH DOMAIN-CONTAINING PROTEIN"/>
    <property type="match status" value="1"/>
</dbReference>
<comment type="caution">
    <text evidence="1">The sequence shown here is derived from an EMBL/GenBank/DDBJ whole genome shotgun (WGS) entry which is preliminary data.</text>
</comment>
<dbReference type="EMBL" id="FCNV02000007">
    <property type="protein sequence ID" value="SAL35372.1"/>
    <property type="molecule type" value="Genomic_DNA"/>
</dbReference>
<reference evidence="1 2" key="1">
    <citation type="submission" date="2016-01" db="EMBL/GenBank/DDBJ databases">
        <authorList>
            <person name="Peeters C."/>
        </authorList>
    </citation>
    <scope>NUCLEOTIDE SEQUENCE [LARGE SCALE GENOMIC DNA]</scope>
    <source>
        <strain evidence="1">LMG 29315</strain>
    </source>
</reference>
<dbReference type="OrthoDB" id="8538592at2"/>
<dbReference type="PANTHER" id="PTHR37827">
    <property type="entry name" value="TUDOR DOMAIN-CONTAINING PROTEIN"/>
    <property type="match status" value="1"/>
</dbReference>
<dbReference type="Gene3D" id="1.10.30.50">
    <property type="match status" value="1"/>
</dbReference>
<keyword evidence="2" id="KW-1185">Reference proteome</keyword>
<dbReference type="InterPro" id="IPR003615">
    <property type="entry name" value="HNH_nuc"/>
</dbReference>
<protein>
    <recommendedName>
        <fullName evidence="3">HNH endonuclease</fullName>
    </recommendedName>
</protein>
<dbReference type="RefSeq" id="WP_040049063.1">
    <property type="nucleotide sequence ID" value="NZ_FCNV02000007.1"/>
</dbReference>
<evidence type="ECO:0000313" key="1">
    <source>
        <dbReference type="EMBL" id="SAL35372.1"/>
    </source>
</evidence>
<accession>A0A658QZH6</accession>
<name>A0A658QZH6_9BURK</name>
<dbReference type="AlphaFoldDB" id="A0A658QZH6"/>
<dbReference type="CDD" id="cd00085">
    <property type="entry name" value="HNHc"/>
    <property type="match status" value="1"/>
</dbReference>
<evidence type="ECO:0000313" key="2">
    <source>
        <dbReference type="Proteomes" id="UP000198263"/>
    </source>
</evidence>
<evidence type="ECO:0008006" key="3">
    <source>
        <dbReference type="Google" id="ProtNLM"/>
    </source>
</evidence>
<sequence length="106" mass="12256">MARRATEPWYHPPQEEVCALCGRPVPPSERDLHHLVPKSQGGRETAVFHRICHRQLHALFSEKQLAQQFSTVEALLADDQVRGFVEWVKTKPNGSYQRTRRSSRKP</sequence>